<dbReference type="Gene3D" id="3.40.50.1820">
    <property type="entry name" value="alpha/beta hydrolase"/>
    <property type="match status" value="1"/>
</dbReference>
<evidence type="ECO:0000313" key="1">
    <source>
        <dbReference type="EMBL" id="KAF2267661.1"/>
    </source>
</evidence>
<organism evidence="1 2">
    <name type="scientific">Lojkania enalia</name>
    <dbReference type="NCBI Taxonomy" id="147567"/>
    <lineage>
        <taxon>Eukaryota</taxon>
        <taxon>Fungi</taxon>
        <taxon>Dikarya</taxon>
        <taxon>Ascomycota</taxon>
        <taxon>Pezizomycotina</taxon>
        <taxon>Dothideomycetes</taxon>
        <taxon>Pleosporomycetidae</taxon>
        <taxon>Pleosporales</taxon>
        <taxon>Pleosporales incertae sedis</taxon>
        <taxon>Lojkania</taxon>
    </lineage>
</organism>
<dbReference type="EMBL" id="ML986590">
    <property type="protein sequence ID" value="KAF2267661.1"/>
    <property type="molecule type" value="Genomic_DNA"/>
</dbReference>
<comment type="caution">
    <text evidence="1">The sequence shown here is derived from an EMBL/GenBank/DDBJ whole genome shotgun (WGS) entry which is preliminary data.</text>
</comment>
<sequence length="210" mass="23038">MCPSWIEPLTDAFGGDSSNVTSFGESAGAAPSSCASLTKSLSRSEAVEVVFNAYDITLSTLDDGAMKNLIEYITDLGYVCPALALTRAWSGKAYYYNFNEANPWNDLCKGFSMHMLDAAFLFQNYNKKPTPKAREAGVQLGKDLIKFTGGIAPWQKSDEEKVFVRLPGPSEEMVASTVGGSGWRNGRRHIIFKPQQEGKVDLDGLRMAWD</sequence>
<evidence type="ECO:0000313" key="2">
    <source>
        <dbReference type="Proteomes" id="UP000800093"/>
    </source>
</evidence>
<reference evidence="2" key="1">
    <citation type="journal article" date="2020" name="Stud. Mycol.">
        <title>101 Dothideomycetes genomes: A test case for predicting lifestyles and emergence of pathogens.</title>
        <authorList>
            <person name="Haridas S."/>
            <person name="Albert R."/>
            <person name="Binder M."/>
            <person name="Bloem J."/>
            <person name="LaButti K."/>
            <person name="Salamov A."/>
            <person name="Andreopoulos B."/>
            <person name="Baker S."/>
            <person name="Barry K."/>
            <person name="Bills G."/>
            <person name="Bluhm B."/>
            <person name="Cannon C."/>
            <person name="Castanera R."/>
            <person name="Culley D."/>
            <person name="Daum C."/>
            <person name="Ezra D."/>
            <person name="Gonzalez J."/>
            <person name="Henrissat B."/>
            <person name="Kuo A."/>
            <person name="Liang C."/>
            <person name="Lipzen A."/>
            <person name="Lutzoni F."/>
            <person name="Magnuson J."/>
            <person name="Mondo S."/>
            <person name="Nolan M."/>
            <person name="Ohm R."/>
            <person name="Pangilinan J."/>
            <person name="Park H.-J."/>
            <person name="Ramirez L."/>
            <person name="Alfaro M."/>
            <person name="Sun H."/>
            <person name="Tritt A."/>
            <person name="Yoshinaga Y."/>
            <person name="Zwiers L.-H."/>
            <person name="Turgeon B."/>
            <person name="Goodwin S."/>
            <person name="Spatafora J."/>
            <person name="Crous P."/>
            <person name="Grigoriev I."/>
        </authorList>
    </citation>
    <scope>NUCLEOTIDE SEQUENCE [LARGE SCALE GENOMIC DNA]</scope>
    <source>
        <strain evidence="2">CBS 304.66</strain>
    </source>
</reference>
<dbReference type="AlphaFoldDB" id="A0A9P4KFC9"/>
<proteinExistence type="predicted"/>
<keyword evidence="2" id="KW-1185">Reference proteome</keyword>
<gene>
    <name evidence="1" type="ORF">CC78DRAFT_577041</name>
</gene>
<dbReference type="OrthoDB" id="6846267at2759"/>
<accession>A0A9P4KFC9</accession>
<protein>
    <submittedName>
        <fullName evidence="1">Uncharacterized protein</fullName>
    </submittedName>
</protein>
<dbReference type="Proteomes" id="UP000800093">
    <property type="component" value="Unassembled WGS sequence"/>
</dbReference>
<dbReference type="InterPro" id="IPR029058">
    <property type="entry name" value="AB_hydrolase_fold"/>
</dbReference>
<dbReference type="SUPFAM" id="SSF53474">
    <property type="entry name" value="alpha/beta-Hydrolases"/>
    <property type="match status" value="1"/>
</dbReference>
<name>A0A9P4KFC9_9PLEO</name>